<dbReference type="Proteomes" id="UP000273778">
    <property type="component" value="Chromosome"/>
</dbReference>
<sequence length="216" mass="23401">MRLTHKHTQSLIKASQMAGLIMLMSVSTVGQAESLTEQQVLEQQANQRIAEFSQALKGHLKTAIKQGGLTNAVSVCQAVAPAIAAENSKEGWTLTRTSLRVRNPANTPDAWELTQLQQFERVNASGQQAADKPIVASEFIVKDGKTQFRYMKAIPAQQLCLGCHGSNINPELSTLINKTYPNDKAVNFALGDIRGAFSLQKVINNQAASVTATTKP</sequence>
<dbReference type="RefSeq" id="WP_124011456.1">
    <property type="nucleotide sequence ID" value="NZ_CP034073.1"/>
</dbReference>
<dbReference type="AlphaFoldDB" id="A0A3N4EIV1"/>
<feature type="signal peptide" evidence="4">
    <location>
        <begin position="1"/>
        <end position="32"/>
    </location>
</feature>
<organism evidence="7 9">
    <name type="scientific">Shewanella psychromarinicola</name>
    <dbReference type="NCBI Taxonomy" id="2487742"/>
    <lineage>
        <taxon>Bacteria</taxon>
        <taxon>Pseudomonadati</taxon>
        <taxon>Pseudomonadota</taxon>
        <taxon>Gammaproteobacteria</taxon>
        <taxon>Alteromonadales</taxon>
        <taxon>Shewanellaceae</taxon>
        <taxon>Shewanella</taxon>
    </lineage>
</organism>
<dbReference type="PROSITE" id="PS51007">
    <property type="entry name" value="CYTC"/>
    <property type="match status" value="1"/>
</dbReference>
<dbReference type="KEGG" id="spsr:EGC80_16520"/>
<evidence type="ECO:0000313" key="6">
    <source>
        <dbReference type="EMBL" id="AZG36320.1"/>
    </source>
</evidence>
<dbReference type="InterPro" id="IPR009056">
    <property type="entry name" value="Cyt_c-like_dom"/>
</dbReference>
<keyword evidence="8" id="KW-1185">Reference proteome</keyword>
<keyword evidence="1 3" id="KW-0479">Metal-binding</keyword>
<dbReference type="GO" id="GO:0020037">
    <property type="term" value="F:heme binding"/>
    <property type="evidence" value="ECO:0007669"/>
    <property type="project" value="InterPro"/>
</dbReference>
<evidence type="ECO:0000256" key="4">
    <source>
        <dbReference type="SAM" id="SignalP"/>
    </source>
</evidence>
<dbReference type="GO" id="GO:0009055">
    <property type="term" value="F:electron transfer activity"/>
    <property type="evidence" value="ECO:0007669"/>
    <property type="project" value="InterPro"/>
</dbReference>
<evidence type="ECO:0000313" key="7">
    <source>
        <dbReference type="EMBL" id="RPA34160.1"/>
    </source>
</evidence>
<dbReference type="Pfam" id="PF11845">
    <property type="entry name" value="Tll0287-like"/>
    <property type="match status" value="1"/>
</dbReference>
<dbReference type="EMBL" id="CP034073">
    <property type="protein sequence ID" value="AZG36320.1"/>
    <property type="molecule type" value="Genomic_DNA"/>
</dbReference>
<gene>
    <name evidence="7" type="ORF">EGC77_00140</name>
    <name evidence="6" type="ORF">EGC80_16520</name>
</gene>
<evidence type="ECO:0000313" key="9">
    <source>
        <dbReference type="Proteomes" id="UP000278855"/>
    </source>
</evidence>
<reference evidence="7" key="3">
    <citation type="submission" date="2018-11" db="EMBL/GenBank/DDBJ databases">
        <authorList>
            <person name="Hwang Y.J."/>
            <person name="Hwang C.Y."/>
        </authorList>
    </citation>
    <scope>NUCLEOTIDE SEQUENCE</scope>
    <source>
        <strain evidence="7">R106</strain>
    </source>
</reference>
<proteinExistence type="predicted"/>
<reference evidence="9" key="2">
    <citation type="submission" date="2018-11" db="EMBL/GenBank/DDBJ databases">
        <title>Shewanella sp. R106.</title>
        <authorList>
            <person name="Hwang Y.J."/>
            <person name="Hwang C.Y."/>
        </authorList>
    </citation>
    <scope>NUCLEOTIDE SEQUENCE [LARGE SCALE GENOMIC DNA]</scope>
    <source>
        <strain evidence="9">R106</strain>
    </source>
</reference>
<dbReference type="Proteomes" id="UP000278855">
    <property type="component" value="Unassembled WGS sequence"/>
</dbReference>
<reference evidence="6 8" key="1">
    <citation type="submission" date="2018-11" db="EMBL/GenBank/DDBJ databases">
        <title>Shewanella sp. M2.</title>
        <authorList>
            <person name="Hwang Y.J."/>
            <person name="Hwang C.Y."/>
        </authorList>
    </citation>
    <scope>NUCLEOTIDE SEQUENCE [LARGE SCALE GENOMIC DNA]</scope>
    <source>
        <strain evidence="6 8">M2</strain>
    </source>
</reference>
<feature type="domain" description="Cytochrome c" evidence="5">
    <location>
        <begin position="139"/>
        <end position="216"/>
    </location>
</feature>
<accession>A0A3N4EIV1</accession>
<protein>
    <submittedName>
        <fullName evidence="7">DUF3365 domain-containing protein</fullName>
    </submittedName>
</protein>
<dbReference type="OrthoDB" id="9797588at2"/>
<keyword evidence="3" id="KW-0349">Heme</keyword>
<dbReference type="InterPro" id="IPR021796">
    <property type="entry name" value="Tll0287-like_dom"/>
</dbReference>
<keyword evidence="4" id="KW-0732">Signal</keyword>
<evidence type="ECO:0000313" key="8">
    <source>
        <dbReference type="Proteomes" id="UP000273778"/>
    </source>
</evidence>
<evidence type="ECO:0000256" key="2">
    <source>
        <dbReference type="ARBA" id="ARBA00023004"/>
    </source>
</evidence>
<evidence type="ECO:0000256" key="1">
    <source>
        <dbReference type="ARBA" id="ARBA00022723"/>
    </source>
</evidence>
<dbReference type="GO" id="GO:0046872">
    <property type="term" value="F:metal ion binding"/>
    <property type="evidence" value="ECO:0007669"/>
    <property type="project" value="UniProtKB-KW"/>
</dbReference>
<keyword evidence="2 3" id="KW-0408">Iron</keyword>
<feature type="chain" id="PRO_5018059527" evidence="4">
    <location>
        <begin position="33"/>
        <end position="216"/>
    </location>
</feature>
<evidence type="ECO:0000259" key="5">
    <source>
        <dbReference type="PROSITE" id="PS51007"/>
    </source>
</evidence>
<dbReference type="EMBL" id="RKKB01000001">
    <property type="protein sequence ID" value="RPA34160.1"/>
    <property type="molecule type" value="Genomic_DNA"/>
</dbReference>
<name>A0A3N4EIV1_9GAMM</name>
<evidence type="ECO:0000256" key="3">
    <source>
        <dbReference type="PROSITE-ProRule" id="PRU00433"/>
    </source>
</evidence>